<protein>
    <recommendedName>
        <fullName evidence="4">(S)-2-haloacid dehalogenase</fullName>
    </recommendedName>
</protein>
<dbReference type="NCBIfam" id="TIGR01493">
    <property type="entry name" value="HAD-SF-IA-v2"/>
    <property type="match status" value="1"/>
</dbReference>
<sequence>MAGRFHLAVLSNGTPAMLRDLLEASGLAPYFRHVLSADAVGVYKPSPRVYRLALDAFRLPVEAIGFVTANAWDALGAAAFGFKVFWVNRAGQPEEAWEPPPHRVVRGLEALLEP</sequence>
<evidence type="ECO:0000256" key="1">
    <source>
        <dbReference type="ARBA" id="ARBA00022801"/>
    </source>
</evidence>
<gene>
    <name evidence="2" type="ORF">TthAA11_12420</name>
</gene>
<accession>A0AAD1KVD1</accession>
<dbReference type="PANTHER" id="PTHR43316:SF3">
    <property type="entry name" value="HALOACID DEHALOGENASE, TYPE II (AFU_ORTHOLOGUE AFUA_2G07750)-RELATED"/>
    <property type="match status" value="1"/>
</dbReference>
<keyword evidence="1" id="KW-0378">Hydrolase</keyword>
<dbReference type="GO" id="GO:0016787">
    <property type="term" value="F:hydrolase activity"/>
    <property type="evidence" value="ECO:0007669"/>
    <property type="project" value="UniProtKB-KW"/>
</dbReference>
<dbReference type="EMBL" id="AP024926">
    <property type="protein sequence ID" value="BCZ87060.1"/>
    <property type="molecule type" value="Genomic_DNA"/>
</dbReference>
<dbReference type="InterPro" id="IPR006439">
    <property type="entry name" value="HAD-SF_hydro_IA"/>
</dbReference>
<organism evidence="2 3">
    <name type="scientific">Thermus thermophilus</name>
    <dbReference type="NCBI Taxonomy" id="274"/>
    <lineage>
        <taxon>Bacteria</taxon>
        <taxon>Thermotogati</taxon>
        <taxon>Deinococcota</taxon>
        <taxon>Deinococci</taxon>
        <taxon>Thermales</taxon>
        <taxon>Thermaceae</taxon>
        <taxon>Thermus</taxon>
    </lineage>
</organism>
<evidence type="ECO:0008006" key="4">
    <source>
        <dbReference type="Google" id="ProtNLM"/>
    </source>
</evidence>
<dbReference type="Proteomes" id="UP000825379">
    <property type="component" value="Chromosome"/>
</dbReference>
<dbReference type="InterPro" id="IPR023214">
    <property type="entry name" value="HAD_sf"/>
</dbReference>
<dbReference type="Pfam" id="PF00702">
    <property type="entry name" value="Hydrolase"/>
    <property type="match status" value="1"/>
</dbReference>
<dbReference type="PRINTS" id="PR00413">
    <property type="entry name" value="HADHALOGNASE"/>
</dbReference>
<dbReference type="InterPro" id="IPR051540">
    <property type="entry name" value="S-2-haloacid_dehalogenase"/>
</dbReference>
<dbReference type="PANTHER" id="PTHR43316">
    <property type="entry name" value="HYDROLASE, HALOACID DELAHOGENASE-RELATED"/>
    <property type="match status" value="1"/>
</dbReference>
<name>A0AAD1KVD1_THETH</name>
<dbReference type="Gene3D" id="3.40.50.1000">
    <property type="entry name" value="HAD superfamily/HAD-like"/>
    <property type="match status" value="1"/>
</dbReference>
<proteinExistence type="predicted"/>
<evidence type="ECO:0000313" key="3">
    <source>
        <dbReference type="Proteomes" id="UP000825379"/>
    </source>
</evidence>
<dbReference type="SUPFAM" id="SSF56784">
    <property type="entry name" value="HAD-like"/>
    <property type="match status" value="1"/>
</dbReference>
<evidence type="ECO:0000313" key="2">
    <source>
        <dbReference type="EMBL" id="BCZ87060.1"/>
    </source>
</evidence>
<dbReference type="AlphaFoldDB" id="A0AAD1KVD1"/>
<reference evidence="2" key="1">
    <citation type="submission" date="2021-07" db="EMBL/GenBank/DDBJ databases">
        <title>Complete genome sequences of four Thermus thermophilus strains isolated from Arima Hot Spring in Japan.</title>
        <authorList>
            <person name="Tomariguchi N."/>
            <person name="Ueno Y."/>
            <person name="Miyazaki K."/>
        </authorList>
    </citation>
    <scope>NUCLEOTIDE SEQUENCE</scope>
    <source>
        <strain evidence="2">AA1-1</strain>
    </source>
</reference>
<dbReference type="InterPro" id="IPR036412">
    <property type="entry name" value="HAD-like_sf"/>
</dbReference>